<protein>
    <recommendedName>
        <fullName evidence="2">J domain-containing protein</fullName>
    </recommendedName>
</protein>
<comment type="caution">
    <text evidence="3">The sequence shown here is derived from an EMBL/GenBank/DDBJ whole genome shotgun (WGS) entry which is preliminary data.</text>
</comment>
<dbReference type="SUPFAM" id="SSF54928">
    <property type="entry name" value="RNA-binding domain, RBD"/>
    <property type="match status" value="1"/>
</dbReference>
<feature type="region of interest" description="Disordered" evidence="1">
    <location>
        <begin position="289"/>
        <end position="311"/>
    </location>
</feature>
<feature type="region of interest" description="Disordered" evidence="1">
    <location>
        <begin position="69"/>
        <end position="116"/>
    </location>
</feature>
<dbReference type="Gene3D" id="1.10.287.110">
    <property type="entry name" value="DnaJ domain"/>
    <property type="match status" value="1"/>
</dbReference>
<dbReference type="Gene3D" id="3.30.70.330">
    <property type="match status" value="1"/>
</dbReference>
<gene>
    <name evidence="3" type="ORF">WJX72_004437</name>
</gene>
<dbReference type="PRINTS" id="PR00625">
    <property type="entry name" value="JDOMAIN"/>
</dbReference>
<dbReference type="Pfam" id="PF00076">
    <property type="entry name" value="RRM_1"/>
    <property type="match status" value="1"/>
</dbReference>
<feature type="compositionally biased region" description="Low complexity" evidence="1">
    <location>
        <begin position="133"/>
        <end position="150"/>
    </location>
</feature>
<dbReference type="SMART" id="SM00271">
    <property type="entry name" value="DnaJ"/>
    <property type="match status" value="1"/>
</dbReference>
<feature type="region of interest" description="Disordered" evidence="1">
    <location>
        <begin position="130"/>
        <end position="162"/>
    </location>
</feature>
<dbReference type="EMBL" id="JALJOR010000001">
    <property type="protein sequence ID" value="KAK9829194.1"/>
    <property type="molecule type" value="Genomic_DNA"/>
</dbReference>
<evidence type="ECO:0000313" key="4">
    <source>
        <dbReference type="Proteomes" id="UP001489004"/>
    </source>
</evidence>
<dbReference type="SUPFAM" id="SSF46565">
    <property type="entry name" value="Chaperone J-domain"/>
    <property type="match status" value="1"/>
</dbReference>
<evidence type="ECO:0000313" key="3">
    <source>
        <dbReference type="EMBL" id="KAK9829194.1"/>
    </source>
</evidence>
<dbReference type="InterPro" id="IPR035979">
    <property type="entry name" value="RBD_domain_sf"/>
</dbReference>
<dbReference type="InterPro" id="IPR000504">
    <property type="entry name" value="RRM_dom"/>
</dbReference>
<dbReference type="AlphaFoldDB" id="A0AAW1R6G0"/>
<organism evidence="3 4">
    <name type="scientific">[Myrmecia] bisecta</name>
    <dbReference type="NCBI Taxonomy" id="41462"/>
    <lineage>
        <taxon>Eukaryota</taxon>
        <taxon>Viridiplantae</taxon>
        <taxon>Chlorophyta</taxon>
        <taxon>core chlorophytes</taxon>
        <taxon>Trebouxiophyceae</taxon>
        <taxon>Trebouxiales</taxon>
        <taxon>Trebouxiaceae</taxon>
        <taxon>Myrmecia</taxon>
    </lineage>
</organism>
<dbReference type="PROSITE" id="PS50076">
    <property type="entry name" value="DNAJ_2"/>
    <property type="match status" value="1"/>
</dbReference>
<keyword evidence="4" id="KW-1185">Reference proteome</keyword>
<dbReference type="PANTHER" id="PTHR45098">
    <property type="entry name" value="DNAJ DOMAIN CONTAINING PROTEIN, EXPRESSED"/>
    <property type="match status" value="1"/>
</dbReference>
<dbReference type="InterPro" id="IPR001623">
    <property type="entry name" value="DnaJ_domain"/>
</dbReference>
<dbReference type="InterPro" id="IPR036869">
    <property type="entry name" value="J_dom_sf"/>
</dbReference>
<feature type="domain" description="J" evidence="2">
    <location>
        <begin position="7"/>
        <end position="74"/>
    </location>
</feature>
<proteinExistence type="predicted"/>
<evidence type="ECO:0000259" key="2">
    <source>
        <dbReference type="PROSITE" id="PS50076"/>
    </source>
</evidence>
<accession>A0AAW1R6G0</accession>
<feature type="compositionally biased region" description="Polar residues" evidence="1">
    <location>
        <begin position="289"/>
        <end position="306"/>
    </location>
</feature>
<dbReference type="GO" id="GO:0003723">
    <property type="term" value="F:RNA binding"/>
    <property type="evidence" value="ECO:0007669"/>
    <property type="project" value="InterPro"/>
</dbReference>
<reference evidence="3 4" key="1">
    <citation type="journal article" date="2024" name="Nat. Commun.">
        <title>Phylogenomics reveals the evolutionary origins of lichenization in chlorophyte algae.</title>
        <authorList>
            <person name="Puginier C."/>
            <person name="Libourel C."/>
            <person name="Otte J."/>
            <person name="Skaloud P."/>
            <person name="Haon M."/>
            <person name="Grisel S."/>
            <person name="Petersen M."/>
            <person name="Berrin J.G."/>
            <person name="Delaux P.M."/>
            <person name="Dal Grande F."/>
            <person name="Keller J."/>
        </authorList>
    </citation>
    <scope>NUCLEOTIDE SEQUENCE [LARGE SCALE GENOMIC DNA]</scope>
    <source>
        <strain evidence="3 4">SAG 2043</strain>
    </source>
</reference>
<dbReference type="Pfam" id="PF00226">
    <property type="entry name" value="DnaJ"/>
    <property type="match status" value="1"/>
</dbReference>
<dbReference type="CDD" id="cd06257">
    <property type="entry name" value="DnaJ"/>
    <property type="match status" value="1"/>
</dbReference>
<dbReference type="Proteomes" id="UP001489004">
    <property type="component" value="Unassembled WGS sequence"/>
</dbReference>
<dbReference type="InterPro" id="IPR012677">
    <property type="entry name" value="Nucleotide-bd_a/b_plait_sf"/>
</dbReference>
<evidence type="ECO:0000256" key="1">
    <source>
        <dbReference type="SAM" id="MobiDB-lite"/>
    </source>
</evidence>
<sequence length="341" mass="37163">MEDDMINPYAVLGLDKGPYSTDAEIKKAYRLLALQKHPDKNRDNPQAANEFSQLQRAYELLSDAQARSAVDNLHRAQSAQRDRQAGRSAKRQQMQQDLERREQAWSSERNEETTARARLKVELERLRHEAAERQAQLEQQQKQQQAAAAASSNSPGLPSEHVQRTLKVSWDKKAGDYTAEAIREALGVHGQVEDVVVRQGKKKSRGSALVTMASLPAARAAATSVHGNLNNPLLVLPVSKVAPDAVPSPSAGHHAASVAAKRFSAEQSFSGSLFPSAGAATFSSFPAVQPRSSIARTAGPQPSTASRDFESVTLMKMRQAAERTRAIAQMQEEEEDNAAAP</sequence>
<name>A0AAW1R6G0_9CHLO</name>
<dbReference type="PANTHER" id="PTHR45098:SF1">
    <property type="entry name" value="DNAJ DOMAIN CONTAINING PROTEIN, EXPRESSED"/>
    <property type="match status" value="1"/>
</dbReference>
<feature type="compositionally biased region" description="Basic and acidic residues" evidence="1">
    <location>
        <begin position="97"/>
        <end position="116"/>
    </location>
</feature>